<evidence type="ECO:0008006" key="4">
    <source>
        <dbReference type="Google" id="ProtNLM"/>
    </source>
</evidence>
<protein>
    <recommendedName>
        <fullName evidence="4">Ran-binding-domain-containing protein</fullName>
    </recommendedName>
</protein>
<dbReference type="GO" id="GO:0005634">
    <property type="term" value="C:nucleus"/>
    <property type="evidence" value="ECO:0007669"/>
    <property type="project" value="TreeGrafter"/>
</dbReference>
<feature type="compositionally biased region" description="Polar residues" evidence="1">
    <location>
        <begin position="708"/>
        <end position="719"/>
    </location>
</feature>
<evidence type="ECO:0000313" key="3">
    <source>
        <dbReference type="Proteomes" id="UP000664132"/>
    </source>
</evidence>
<feature type="compositionally biased region" description="Low complexity" evidence="1">
    <location>
        <begin position="666"/>
        <end position="677"/>
    </location>
</feature>
<dbReference type="GO" id="GO:0030695">
    <property type="term" value="F:GTPase regulator activity"/>
    <property type="evidence" value="ECO:0007669"/>
    <property type="project" value="TreeGrafter"/>
</dbReference>
<dbReference type="InterPro" id="IPR008812">
    <property type="entry name" value="Ran_GTP-bd-rel"/>
</dbReference>
<feature type="compositionally biased region" description="Basic and acidic residues" evidence="1">
    <location>
        <begin position="684"/>
        <end position="695"/>
    </location>
</feature>
<feature type="region of interest" description="Disordered" evidence="1">
    <location>
        <begin position="557"/>
        <end position="729"/>
    </location>
</feature>
<sequence length="729" mass="80937">MDDFLGKITQHAMNYAIRAGIGITASYTLRQTSRLLKTVDNSTDYRELHALQERLNSKIKIISPAIDLIELISARGNTTLESAVTLTKGLRWDIQALGVRLAKAATAEESSRRKKTNSKAAHEVEIHLIVKDIKSLLVRIEDAVPLINLAITTSGASLSTTLPASVSPSRLLQASTFLTAGDTQYSMNPTTPVQVGPAFTLSLYMLFAGHSYRVHDSESMRETTWKEVIHKARVKLMRIPLQHTLEIPILETIENGGTENPMIAGDGRQNEYAYHIEMIEDLEDDRVHTFDDDEAQPGPYGDVQLAGIRDFLPIYQISKIFYADTGKILNIGNQGETNNPVLLLKRDINAQPPRRMMEEGEKGNEWYDEPTPEPETLDGAASESSGTEEGDSQDDIDQQLRRESTVPRIQEIAHEQQLIEDRAWRLPADLDAEWMALEVYTESEDSSSEDGLDVNDDSAYMSHRPSSSREEQVEENLADGLAHLNLDSKSSPSPSTQQLTSSSSFPKVSTPKPSPLGPIRSSLSLLEMLIRLTALQQFQQASHLSIPDELLTFFLEESSTTGAGGDGEERRRTRREARQKVGFDPYDESPVKRRGEDYQYQNQGQDGYAYSRGGTPYQEYDQNDGYPLGSPRWSREQSQSMPPQGTPEPWLLRSREGSGSRRGSPDVRPSSPVSPYRPQRRTTRPLDRVQGERGTVKGSPLGRGVSVGTDSTLGTSPGSPTLVDRNAKV</sequence>
<feature type="compositionally biased region" description="Low complexity" evidence="1">
    <location>
        <begin position="488"/>
        <end position="504"/>
    </location>
</feature>
<keyword evidence="3" id="KW-1185">Reference proteome</keyword>
<dbReference type="GO" id="GO:0005737">
    <property type="term" value="C:cytoplasm"/>
    <property type="evidence" value="ECO:0007669"/>
    <property type="project" value="TreeGrafter"/>
</dbReference>
<dbReference type="Pfam" id="PF05508">
    <property type="entry name" value="Ran-binding"/>
    <property type="match status" value="1"/>
</dbReference>
<evidence type="ECO:0000256" key="1">
    <source>
        <dbReference type="SAM" id="MobiDB-lite"/>
    </source>
</evidence>
<dbReference type="Proteomes" id="UP000664132">
    <property type="component" value="Unassembled WGS sequence"/>
</dbReference>
<feature type="compositionally biased region" description="Acidic residues" evidence="1">
    <location>
        <begin position="441"/>
        <end position="456"/>
    </location>
</feature>
<dbReference type="PANTHER" id="PTHR31010">
    <property type="entry name" value="RAN-SPECIFIC GTPASE-ACTIVATING PROTEIN 30-RELATED"/>
    <property type="match status" value="1"/>
</dbReference>
<feature type="compositionally biased region" description="Acidic residues" evidence="1">
    <location>
        <begin position="366"/>
        <end position="376"/>
    </location>
</feature>
<name>A0A8H7TLY6_9HELO</name>
<proteinExistence type="predicted"/>
<feature type="compositionally biased region" description="Basic and acidic residues" evidence="1">
    <location>
        <begin position="653"/>
        <end position="665"/>
    </location>
</feature>
<gene>
    <name evidence="2" type="ORF">IFR04_005066</name>
</gene>
<organism evidence="2 3">
    <name type="scientific">Cadophora malorum</name>
    <dbReference type="NCBI Taxonomy" id="108018"/>
    <lineage>
        <taxon>Eukaryota</taxon>
        <taxon>Fungi</taxon>
        <taxon>Dikarya</taxon>
        <taxon>Ascomycota</taxon>
        <taxon>Pezizomycotina</taxon>
        <taxon>Leotiomycetes</taxon>
        <taxon>Helotiales</taxon>
        <taxon>Ploettnerulaceae</taxon>
        <taxon>Cadophora</taxon>
    </lineage>
</organism>
<feature type="region of interest" description="Disordered" evidence="1">
    <location>
        <begin position="441"/>
        <end position="516"/>
    </location>
</feature>
<feature type="compositionally biased region" description="Basic and acidic residues" evidence="1">
    <location>
        <begin position="355"/>
        <end position="365"/>
    </location>
</feature>
<feature type="compositionally biased region" description="Basic and acidic residues" evidence="1">
    <location>
        <begin position="567"/>
        <end position="581"/>
    </location>
</feature>
<comment type="caution">
    <text evidence="2">The sequence shown here is derived from an EMBL/GenBank/DDBJ whole genome shotgun (WGS) entry which is preliminary data.</text>
</comment>
<feature type="region of interest" description="Disordered" evidence="1">
    <location>
        <begin position="352"/>
        <end position="397"/>
    </location>
</feature>
<feature type="compositionally biased region" description="Acidic residues" evidence="1">
    <location>
        <begin position="386"/>
        <end position="397"/>
    </location>
</feature>
<dbReference type="EMBL" id="JAFJYH010000059">
    <property type="protein sequence ID" value="KAG4421816.1"/>
    <property type="molecule type" value="Genomic_DNA"/>
</dbReference>
<dbReference type="AlphaFoldDB" id="A0A8H7TLY6"/>
<accession>A0A8H7TLY6</accession>
<evidence type="ECO:0000313" key="2">
    <source>
        <dbReference type="EMBL" id="KAG4421816.1"/>
    </source>
</evidence>
<feature type="compositionally biased region" description="Low complexity" evidence="1">
    <location>
        <begin position="598"/>
        <end position="610"/>
    </location>
</feature>
<dbReference type="PANTHER" id="PTHR31010:SF2">
    <property type="entry name" value="RAN-SPECIFIC GTPASE-ACTIVATING PROTEIN 30"/>
    <property type="match status" value="1"/>
</dbReference>
<reference evidence="2" key="1">
    <citation type="submission" date="2021-02" db="EMBL/GenBank/DDBJ databases">
        <title>Genome sequence Cadophora malorum strain M34.</title>
        <authorList>
            <person name="Stefanovic E."/>
            <person name="Vu D."/>
            <person name="Scully C."/>
            <person name="Dijksterhuis J."/>
            <person name="Roader J."/>
            <person name="Houbraken J."/>
        </authorList>
    </citation>
    <scope>NUCLEOTIDE SEQUENCE</scope>
    <source>
        <strain evidence="2">M34</strain>
    </source>
</reference>
<dbReference type="OrthoDB" id="512915at2759"/>